<dbReference type="AlphaFoldDB" id="X1N9R8"/>
<organism evidence="1">
    <name type="scientific">marine sediment metagenome</name>
    <dbReference type="NCBI Taxonomy" id="412755"/>
    <lineage>
        <taxon>unclassified sequences</taxon>
        <taxon>metagenomes</taxon>
        <taxon>ecological metagenomes</taxon>
    </lineage>
</organism>
<reference evidence="1" key="1">
    <citation type="journal article" date="2014" name="Front. Microbiol.">
        <title>High frequency of phylogenetically diverse reductive dehalogenase-homologous genes in deep subseafloor sedimentary metagenomes.</title>
        <authorList>
            <person name="Kawai M."/>
            <person name="Futagami T."/>
            <person name="Toyoda A."/>
            <person name="Takaki Y."/>
            <person name="Nishi S."/>
            <person name="Hori S."/>
            <person name="Arai W."/>
            <person name="Tsubouchi T."/>
            <person name="Morono Y."/>
            <person name="Uchiyama I."/>
            <person name="Ito T."/>
            <person name="Fujiyama A."/>
            <person name="Inagaki F."/>
            <person name="Takami H."/>
        </authorList>
    </citation>
    <scope>NUCLEOTIDE SEQUENCE</scope>
    <source>
        <strain evidence="1">Expedition CK06-06</strain>
    </source>
</reference>
<dbReference type="InterPro" id="IPR000653">
    <property type="entry name" value="DegT/StrS_aminotransferase"/>
</dbReference>
<feature type="non-terminal residue" evidence="1">
    <location>
        <position position="1"/>
    </location>
</feature>
<dbReference type="InterPro" id="IPR015422">
    <property type="entry name" value="PyrdxlP-dep_Trfase_small"/>
</dbReference>
<dbReference type="GO" id="GO:0030170">
    <property type="term" value="F:pyridoxal phosphate binding"/>
    <property type="evidence" value="ECO:0007669"/>
    <property type="project" value="TreeGrafter"/>
</dbReference>
<dbReference type="InterPro" id="IPR015421">
    <property type="entry name" value="PyrdxlP-dep_Trfase_major"/>
</dbReference>
<comment type="caution">
    <text evidence="1">The sequence shown here is derived from an EMBL/GenBank/DDBJ whole genome shotgun (WGS) entry which is preliminary data.</text>
</comment>
<accession>X1N9R8</accession>
<dbReference type="SUPFAM" id="SSF53383">
    <property type="entry name" value="PLP-dependent transferases"/>
    <property type="match status" value="1"/>
</dbReference>
<dbReference type="PANTHER" id="PTHR30244">
    <property type="entry name" value="TRANSAMINASE"/>
    <property type="match status" value="1"/>
</dbReference>
<dbReference type="GO" id="GO:0000271">
    <property type="term" value="P:polysaccharide biosynthetic process"/>
    <property type="evidence" value="ECO:0007669"/>
    <property type="project" value="TreeGrafter"/>
</dbReference>
<dbReference type="Gene3D" id="3.90.1150.10">
    <property type="entry name" value="Aspartate Aminotransferase, domain 1"/>
    <property type="match status" value="1"/>
</dbReference>
<gene>
    <name evidence="1" type="ORF">S06H3_20621</name>
</gene>
<evidence type="ECO:0000313" key="1">
    <source>
        <dbReference type="EMBL" id="GAI15379.1"/>
    </source>
</evidence>
<dbReference type="InterPro" id="IPR015424">
    <property type="entry name" value="PyrdxlP-dep_Trfase"/>
</dbReference>
<protein>
    <recommendedName>
        <fullName evidence="2">DegT/DnrJ/EryC1/StrS aminotransferase family protein</fullName>
    </recommendedName>
</protein>
<dbReference type="EMBL" id="BARV01010704">
    <property type="protein sequence ID" value="GAI15379.1"/>
    <property type="molecule type" value="Genomic_DNA"/>
</dbReference>
<evidence type="ECO:0008006" key="2">
    <source>
        <dbReference type="Google" id="ProtNLM"/>
    </source>
</evidence>
<dbReference type="PANTHER" id="PTHR30244:SF34">
    <property type="entry name" value="DTDP-4-AMINO-4,6-DIDEOXYGALACTOSE TRANSAMINASE"/>
    <property type="match status" value="1"/>
</dbReference>
<sequence length="252" mass="28499">YDGKIVGTFGIAAYFSFQWNKPYTSGLGGMAITSDRNLAMKIESICQKELLYPSRKQEMMLGVQLAVYRALVYPETTAIIQNVFRWLTSKGLLIGSSSIAEFTPAMTDDFFQGMSVLQARTGLQQLHKIEANIAHRRKMKRIYDELLAERDWPLMEIPECVDPVLVRYPVRVADKNLALATAAKHLVELGSWFECPLHPIETPMGKYDYQTGDCPEVENASRQVVNLPMHPRANVRTAERSVEFIARIGLAR</sequence>
<name>X1N9R8_9ZZZZ</name>
<dbReference type="Gene3D" id="3.40.640.10">
    <property type="entry name" value="Type I PLP-dependent aspartate aminotransferase-like (Major domain)"/>
    <property type="match status" value="1"/>
</dbReference>
<dbReference type="GO" id="GO:0008483">
    <property type="term" value="F:transaminase activity"/>
    <property type="evidence" value="ECO:0007669"/>
    <property type="project" value="TreeGrafter"/>
</dbReference>
<proteinExistence type="predicted"/>
<dbReference type="Pfam" id="PF01041">
    <property type="entry name" value="DegT_DnrJ_EryC1"/>
    <property type="match status" value="2"/>
</dbReference>